<dbReference type="Proteomes" id="UP000322545">
    <property type="component" value="Unassembled WGS sequence"/>
</dbReference>
<gene>
    <name evidence="1" type="ORF">SAMN05443432_101754</name>
</gene>
<protein>
    <recommendedName>
        <fullName evidence="3">Translocase</fullName>
    </recommendedName>
</protein>
<evidence type="ECO:0000313" key="1">
    <source>
        <dbReference type="EMBL" id="SHL52277.1"/>
    </source>
</evidence>
<name>A0A1M7BBH4_9RHOB</name>
<reference evidence="1 2" key="1">
    <citation type="submission" date="2016-11" db="EMBL/GenBank/DDBJ databases">
        <authorList>
            <person name="Varghese N."/>
            <person name="Submissions S."/>
        </authorList>
    </citation>
    <scope>NUCLEOTIDE SEQUENCE [LARGE SCALE GENOMIC DNA]</scope>
    <source>
        <strain evidence="1 2">DSM 28249</strain>
    </source>
</reference>
<keyword evidence="2" id="KW-1185">Reference proteome</keyword>
<dbReference type="EMBL" id="FRCB01000001">
    <property type="protein sequence ID" value="SHL52277.1"/>
    <property type="molecule type" value="Genomic_DNA"/>
</dbReference>
<sequence>MSKLRRYLMAGGTFACALTTGFIMQSVAETPEPSQTGAAATPKASVAATGPATPLVVTGAAQAAENPEPPLDLSDVTLTSALPEMPPAAPQPMPLPDRSLDASAFVNASLEQTPVLDLPVEQAPPSFDCELTLTGAVAAAAMVDLALDAACLPNESFTLHHQGMMFTGVTDAEGRWNMTVPALAENALYIAAFGNGEGALVNVDVTSVSYYDRVVVQWSGHSGLQIHAREYGASYGDDGHVWADAARDMSVAAAGEGGFITRLGTQDAGNGRMAEIYTFPSGIAIRPGEVTLSVEAEVTAQTCGRDIDAQTITIRQGETPSIQEISLAMPQCDATGDFLVLKNIVNDLKIARN</sequence>
<dbReference type="RefSeq" id="WP_149778278.1">
    <property type="nucleotide sequence ID" value="NZ_FRCB01000001.1"/>
</dbReference>
<organism evidence="1 2">
    <name type="scientific">Roseovarius litoreus</name>
    <dbReference type="NCBI Taxonomy" id="1155722"/>
    <lineage>
        <taxon>Bacteria</taxon>
        <taxon>Pseudomonadati</taxon>
        <taxon>Pseudomonadota</taxon>
        <taxon>Alphaproteobacteria</taxon>
        <taxon>Rhodobacterales</taxon>
        <taxon>Roseobacteraceae</taxon>
        <taxon>Roseovarius</taxon>
    </lineage>
</organism>
<evidence type="ECO:0000313" key="2">
    <source>
        <dbReference type="Proteomes" id="UP000322545"/>
    </source>
</evidence>
<dbReference type="AlphaFoldDB" id="A0A1M7BBH4"/>
<accession>A0A1M7BBH4</accession>
<proteinExistence type="predicted"/>
<evidence type="ECO:0008006" key="3">
    <source>
        <dbReference type="Google" id="ProtNLM"/>
    </source>
</evidence>